<proteinExistence type="predicted"/>
<evidence type="ECO:0000256" key="1">
    <source>
        <dbReference type="SAM" id="Phobius"/>
    </source>
</evidence>
<dbReference type="RefSeq" id="WP_167367614.1">
    <property type="nucleotide sequence ID" value="NZ_LS483409.1"/>
</dbReference>
<dbReference type="AlphaFoldDB" id="A0AA94M4E9"/>
<sequence>MTDEKILYHKKGKHWEITLSKTSKREKVEGVIGLLILIALIAYFLMK</sequence>
<dbReference type="EMBL" id="LS483409">
    <property type="protein sequence ID" value="SQG80185.1"/>
    <property type="molecule type" value="Genomic_DNA"/>
</dbReference>
<protein>
    <submittedName>
        <fullName evidence="2">Uncharacterized protein</fullName>
    </submittedName>
</protein>
<accession>A0AA94M4E9</accession>
<keyword evidence="1" id="KW-0472">Membrane</keyword>
<keyword evidence="1" id="KW-1133">Transmembrane helix</keyword>
<gene>
    <name evidence="2" type="ORF">NCTC13773_02011</name>
</gene>
<keyword evidence="1" id="KW-0812">Transmembrane</keyword>
<organism evidence="2 3">
    <name type="scientific">Streptococcus gallolyticus</name>
    <dbReference type="NCBI Taxonomy" id="315405"/>
    <lineage>
        <taxon>Bacteria</taxon>
        <taxon>Bacillati</taxon>
        <taxon>Bacillota</taxon>
        <taxon>Bacilli</taxon>
        <taxon>Lactobacillales</taxon>
        <taxon>Streptococcaceae</taxon>
        <taxon>Streptococcus</taxon>
    </lineage>
</organism>
<reference evidence="2 3" key="1">
    <citation type="submission" date="2018-06" db="EMBL/GenBank/DDBJ databases">
        <authorList>
            <consortium name="Pathogen Informatics"/>
            <person name="Doyle S."/>
        </authorList>
    </citation>
    <scope>NUCLEOTIDE SEQUENCE [LARGE SCALE GENOMIC DNA]</scope>
    <source>
        <strain evidence="2 3">NCTC13773</strain>
    </source>
</reference>
<name>A0AA94M4E9_9STRE</name>
<evidence type="ECO:0000313" key="2">
    <source>
        <dbReference type="EMBL" id="SQG80185.1"/>
    </source>
</evidence>
<evidence type="ECO:0000313" key="3">
    <source>
        <dbReference type="Proteomes" id="UP000249013"/>
    </source>
</evidence>
<feature type="transmembrane region" description="Helical" evidence="1">
    <location>
        <begin position="28"/>
        <end position="46"/>
    </location>
</feature>
<dbReference type="Proteomes" id="UP000249013">
    <property type="component" value="Chromosome 1"/>
</dbReference>